<protein>
    <submittedName>
        <fullName evidence="2 3">Uncharacterized protein</fullName>
    </submittedName>
</protein>
<organism>
    <name type="scientific">Pediculus humanus subsp. corporis</name>
    <name type="common">Body louse</name>
    <dbReference type="NCBI Taxonomy" id="121224"/>
    <lineage>
        <taxon>Eukaryota</taxon>
        <taxon>Metazoa</taxon>
        <taxon>Ecdysozoa</taxon>
        <taxon>Arthropoda</taxon>
        <taxon>Hexapoda</taxon>
        <taxon>Insecta</taxon>
        <taxon>Pterygota</taxon>
        <taxon>Neoptera</taxon>
        <taxon>Paraneoptera</taxon>
        <taxon>Psocodea</taxon>
        <taxon>Troctomorpha</taxon>
        <taxon>Phthiraptera</taxon>
        <taxon>Anoplura</taxon>
        <taxon>Pediculidae</taxon>
        <taxon>Pediculus</taxon>
    </lineage>
</organism>
<dbReference type="CTD" id="8230496"/>
<dbReference type="Proteomes" id="UP000009046">
    <property type="component" value="Unassembled WGS sequence"/>
</dbReference>
<dbReference type="VEuPathDB" id="VectorBase:PHUM452860"/>
<dbReference type="OrthoDB" id="6381867at2759"/>
<evidence type="ECO:0000313" key="2">
    <source>
        <dbReference type="EMBL" id="EEB17105.1"/>
    </source>
</evidence>
<dbReference type="RefSeq" id="XP_002429843.1">
    <property type="nucleotide sequence ID" value="XM_002429798.1"/>
</dbReference>
<dbReference type="AlphaFoldDB" id="E0VUP9"/>
<dbReference type="KEGG" id="phu:Phum_PHUM452860"/>
<sequence length="638" mass="70406">MSATTIYCDNFVGNAWKKDLCLNCFKSKEDHVIKNGFSQPVTPARIPDPPKEGILKRPNSKSSKSNKVIFLSTEFEVIGFGGDDSYSDDDCPDSCFAQAEEDGDDDVEETEEDKAFQKLTKTNTDYNSVPENLKEPKEGEIKKVVEPLKLGKQLFDDKGNKKTLLVSVTPFGDANGVVKNKINVNGVKSNVSLVNEIKTNSNANFDNNNKKKSESLKQSVVGPIVKTRHVDKKTEPSTVCNGENGDDDGAIFTSKKMENVHEVTNGDDSPNKVLSSDKSLKRSQPVDKSFKFRLIKDLQKENEKNFDSSNENNHVSKSEKIKSCDKMTNLIDKAKKKVNQLPAVVLDMYKIGESEDVKTNNEINDEKTLKGILVLPEIQNKFLSKEVKISATFADVSKDDPRHPVKNGFSEKDYGDERKTVNKDVVNAPNESIIDRNKLIPNVSSVHKYRLTNPILKREDENPESLFPNPVVKPLMNGVVSSLTSSPSACDKDFESPIVIKDERRRVLLGSSEKLNGDSEGGRGGDRHQVEMTTKSDEENSVTMEETVDKFQGEPVNGHVNGSTMDSSSSPPPPALPSKPPPSILESKSGFLNDSSFEDDGFIKAGGTEKPKVPAKPILIQSKKINFQSPIHAGIKVN</sequence>
<evidence type="ECO:0000313" key="4">
    <source>
        <dbReference type="Proteomes" id="UP000009046"/>
    </source>
</evidence>
<dbReference type="EnsemblMetazoa" id="PHUM452860-RA">
    <property type="protein sequence ID" value="PHUM452860-PA"/>
    <property type="gene ID" value="PHUM452860"/>
</dbReference>
<feature type="compositionally biased region" description="Pro residues" evidence="1">
    <location>
        <begin position="570"/>
        <end position="583"/>
    </location>
</feature>
<dbReference type="HOGENOM" id="CLU_429155_0_0_1"/>
<dbReference type="EMBL" id="DS235787">
    <property type="protein sequence ID" value="EEB17105.1"/>
    <property type="molecule type" value="Genomic_DNA"/>
</dbReference>
<evidence type="ECO:0000313" key="3">
    <source>
        <dbReference type="EnsemblMetazoa" id="PHUM452860-PA"/>
    </source>
</evidence>
<feature type="compositionally biased region" description="Basic and acidic residues" evidence="1">
    <location>
        <begin position="515"/>
        <end position="538"/>
    </location>
</feature>
<gene>
    <name evidence="3" type="primary">8230496</name>
    <name evidence="2" type="ORF">Phum_PHUM452860</name>
</gene>
<name>E0VUP9_PEDHC</name>
<reference evidence="2" key="2">
    <citation type="submission" date="2007-04" db="EMBL/GenBank/DDBJ databases">
        <title>The genome of the human body louse.</title>
        <authorList>
            <consortium name="The Human Body Louse Genome Consortium"/>
            <person name="Kirkness E."/>
            <person name="Walenz B."/>
            <person name="Hass B."/>
            <person name="Bruggner R."/>
            <person name="Strausberg R."/>
        </authorList>
    </citation>
    <scope>NUCLEOTIDE SEQUENCE</scope>
    <source>
        <strain evidence="2">USDA</strain>
    </source>
</reference>
<dbReference type="InParanoid" id="E0VUP9"/>
<dbReference type="PANTHER" id="PTHR37970:SF1">
    <property type="entry name" value="SERINE-RICH ADHESIN FOR PLATELETS"/>
    <property type="match status" value="1"/>
</dbReference>
<dbReference type="EMBL" id="AAZO01005514">
    <property type="status" value="NOT_ANNOTATED_CDS"/>
    <property type="molecule type" value="Genomic_DNA"/>
</dbReference>
<proteinExistence type="predicted"/>
<reference evidence="3" key="3">
    <citation type="submission" date="2021-02" db="UniProtKB">
        <authorList>
            <consortium name="EnsemblMetazoa"/>
        </authorList>
    </citation>
    <scope>IDENTIFICATION</scope>
    <source>
        <strain evidence="3">USDA</strain>
    </source>
</reference>
<feature type="region of interest" description="Disordered" evidence="1">
    <location>
        <begin position="510"/>
        <end position="615"/>
    </location>
</feature>
<evidence type="ECO:0000256" key="1">
    <source>
        <dbReference type="SAM" id="MobiDB-lite"/>
    </source>
</evidence>
<dbReference type="GeneID" id="8230496"/>
<dbReference type="PANTHER" id="PTHR37970">
    <property type="entry name" value="PROTEIN CBG08587"/>
    <property type="match status" value="1"/>
</dbReference>
<keyword evidence="4" id="KW-1185">Reference proteome</keyword>
<accession>E0VUP9</accession>
<feature type="region of interest" description="Disordered" evidence="1">
    <location>
        <begin position="40"/>
        <end position="61"/>
    </location>
</feature>
<reference evidence="2" key="1">
    <citation type="submission" date="2007-04" db="EMBL/GenBank/DDBJ databases">
        <title>Annotation of Pediculus humanus corporis strain USDA.</title>
        <authorList>
            <person name="Kirkness E."/>
            <person name="Hannick L."/>
            <person name="Hass B."/>
            <person name="Bruggner R."/>
            <person name="Lawson D."/>
            <person name="Bidwell S."/>
            <person name="Joardar V."/>
            <person name="Caler E."/>
            <person name="Walenz B."/>
            <person name="Inman J."/>
            <person name="Schobel S."/>
            <person name="Galinsky K."/>
            <person name="Amedeo P."/>
            <person name="Strausberg R."/>
        </authorList>
    </citation>
    <scope>NUCLEOTIDE SEQUENCE</scope>
    <source>
        <strain evidence="2">USDA</strain>
    </source>
</reference>